<sequence length="194" mass="22389">MSPLSQLLQREPWFRNLSAYRQKIIIQYLQLQMYFCIDIASMLSISDPGELRSALRETFAVMHDIYLSNKAILRDIINLSFDPDQRRPSPTPPDANDLSPRLTELQNGRVTKILKALTDYVCSGTQSKKEKGPGFWSWLYRLFIAKAPAPTQRGAVGGTKRAREDDDEQYPTHRIKIIRKDRSLKATNKQNSRY</sequence>
<feature type="region of interest" description="Disordered" evidence="1">
    <location>
        <begin position="151"/>
        <end position="194"/>
    </location>
</feature>
<dbReference type="EMBL" id="JABFAI010000243">
    <property type="protein sequence ID" value="KAF4949259.1"/>
    <property type="molecule type" value="Genomic_DNA"/>
</dbReference>
<evidence type="ECO:0000256" key="1">
    <source>
        <dbReference type="SAM" id="MobiDB-lite"/>
    </source>
</evidence>
<evidence type="ECO:0000313" key="3">
    <source>
        <dbReference type="Proteomes" id="UP000604273"/>
    </source>
</evidence>
<protein>
    <submittedName>
        <fullName evidence="2">Uncharacterized protein</fullName>
    </submittedName>
</protein>
<name>A0A8H4T118_9HYPO</name>
<feature type="compositionally biased region" description="Polar residues" evidence="1">
    <location>
        <begin position="185"/>
        <end position="194"/>
    </location>
</feature>
<proteinExistence type="predicted"/>
<reference evidence="2" key="1">
    <citation type="journal article" date="2020" name="BMC Genomics">
        <title>Correction to: Identification and distribution of gene clusters required for synthesis of sphingolipid metabolism inhibitors in diverse species of the filamentous fungus Fusarium.</title>
        <authorList>
            <person name="Kim H.S."/>
            <person name="Lohmar J.M."/>
            <person name="Busman M."/>
            <person name="Brown D.W."/>
            <person name="Naumann T.A."/>
            <person name="Divon H.H."/>
            <person name="Lysoe E."/>
            <person name="Uhlig S."/>
            <person name="Proctor R.H."/>
        </authorList>
    </citation>
    <scope>NUCLEOTIDE SEQUENCE</scope>
    <source>
        <strain evidence="2">NRRL 45417</strain>
    </source>
</reference>
<reference evidence="2" key="2">
    <citation type="submission" date="2020-05" db="EMBL/GenBank/DDBJ databases">
        <authorList>
            <person name="Kim H.-S."/>
            <person name="Proctor R.H."/>
            <person name="Brown D.W."/>
        </authorList>
    </citation>
    <scope>NUCLEOTIDE SEQUENCE</scope>
    <source>
        <strain evidence="2">NRRL 45417</strain>
    </source>
</reference>
<gene>
    <name evidence="2" type="ORF">FGADI_9030</name>
</gene>
<dbReference type="AlphaFoldDB" id="A0A8H4T118"/>
<comment type="caution">
    <text evidence="2">The sequence shown here is derived from an EMBL/GenBank/DDBJ whole genome shotgun (WGS) entry which is preliminary data.</text>
</comment>
<dbReference type="Proteomes" id="UP000604273">
    <property type="component" value="Unassembled WGS sequence"/>
</dbReference>
<keyword evidence="3" id="KW-1185">Reference proteome</keyword>
<dbReference type="OrthoDB" id="5072743at2759"/>
<organism evidence="2 3">
    <name type="scientific">Fusarium gaditjirri</name>
    <dbReference type="NCBI Taxonomy" id="282569"/>
    <lineage>
        <taxon>Eukaryota</taxon>
        <taxon>Fungi</taxon>
        <taxon>Dikarya</taxon>
        <taxon>Ascomycota</taxon>
        <taxon>Pezizomycotina</taxon>
        <taxon>Sordariomycetes</taxon>
        <taxon>Hypocreomycetidae</taxon>
        <taxon>Hypocreales</taxon>
        <taxon>Nectriaceae</taxon>
        <taxon>Fusarium</taxon>
        <taxon>Fusarium nisikadoi species complex</taxon>
    </lineage>
</organism>
<evidence type="ECO:0000313" key="2">
    <source>
        <dbReference type="EMBL" id="KAF4949259.1"/>
    </source>
</evidence>
<accession>A0A8H4T118</accession>